<dbReference type="AlphaFoldDB" id="A0A0F9LKC2"/>
<evidence type="ECO:0000313" key="1">
    <source>
        <dbReference type="EMBL" id="KKM95484.1"/>
    </source>
</evidence>
<dbReference type="EMBL" id="LAZR01006003">
    <property type="protein sequence ID" value="KKM95484.1"/>
    <property type="molecule type" value="Genomic_DNA"/>
</dbReference>
<organism evidence="1">
    <name type="scientific">marine sediment metagenome</name>
    <dbReference type="NCBI Taxonomy" id="412755"/>
    <lineage>
        <taxon>unclassified sequences</taxon>
        <taxon>metagenomes</taxon>
        <taxon>ecological metagenomes</taxon>
    </lineage>
</organism>
<sequence>MTMHRQLMLVDNRRVSFYLAWHPNRWGVNVTALGGSWGFHIYLDVCQGQLAFEIHGRTG</sequence>
<accession>A0A0F9LKC2</accession>
<comment type="caution">
    <text evidence="1">The sequence shown here is derived from an EMBL/GenBank/DDBJ whole genome shotgun (WGS) entry which is preliminary data.</text>
</comment>
<protein>
    <submittedName>
        <fullName evidence="1">Uncharacterized protein</fullName>
    </submittedName>
</protein>
<proteinExistence type="predicted"/>
<reference evidence="1" key="1">
    <citation type="journal article" date="2015" name="Nature">
        <title>Complex archaea that bridge the gap between prokaryotes and eukaryotes.</title>
        <authorList>
            <person name="Spang A."/>
            <person name="Saw J.H."/>
            <person name="Jorgensen S.L."/>
            <person name="Zaremba-Niedzwiedzka K."/>
            <person name="Martijn J."/>
            <person name="Lind A.E."/>
            <person name="van Eijk R."/>
            <person name="Schleper C."/>
            <person name="Guy L."/>
            <person name="Ettema T.J."/>
        </authorList>
    </citation>
    <scope>NUCLEOTIDE SEQUENCE</scope>
</reference>
<gene>
    <name evidence="1" type="ORF">LCGC14_1187820</name>
</gene>
<name>A0A0F9LKC2_9ZZZZ</name>